<dbReference type="Proteomes" id="UP000316855">
    <property type="component" value="Chromosome"/>
</dbReference>
<dbReference type="RefSeq" id="WP_145232429.1">
    <property type="nucleotide sequence ID" value="NZ_CP036343.1"/>
</dbReference>
<dbReference type="InterPro" id="IPR029043">
    <property type="entry name" value="GcvT/YgfZ_C"/>
</dbReference>
<evidence type="ECO:0000313" key="4">
    <source>
        <dbReference type="Proteomes" id="UP000316855"/>
    </source>
</evidence>
<feature type="domain" description="GCVT N-terminal" evidence="2">
    <location>
        <begin position="23"/>
        <end position="247"/>
    </location>
</feature>
<dbReference type="SUPFAM" id="SSF103025">
    <property type="entry name" value="Folate-binding domain"/>
    <property type="match status" value="1"/>
</dbReference>
<organism evidence="3 4">
    <name type="scientific">Gimesia algae</name>
    <dbReference type="NCBI Taxonomy" id="2527971"/>
    <lineage>
        <taxon>Bacteria</taxon>
        <taxon>Pseudomonadati</taxon>
        <taxon>Planctomycetota</taxon>
        <taxon>Planctomycetia</taxon>
        <taxon>Planctomycetales</taxon>
        <taxon>Planctomycetaceae</taxon>
        <taxon>Gimesia</taxon>
    </lineage>
</organism>
<reference evidence="3 4" key="1">
    <citation type="submission" date="2019-02" db="EMBL/GenBank/DDBJ databases">
        <title>Deep-cultivation of Planctomycetes and their phenomic and genomic characterization uncovers novel biology.</title>
        <authorList>
            <person name="Wiegand S."/>
            <person name="Jogler M."/>
            <person name="Boedeker C."/>
            <person name="Pinto D."/>
            <person name="Vollmers J."/>
            <person name="Rivas-Marin E."/>
            <person name="Kohn T."/>
            <person name="Peeters S.H."/>
            <person name="Heuer A."/>
            <person name="Rast P."/>
            <person name="Oberbeckmann S."/>
            <person name="Bunk B."/>
            <person name="Jeske O."/>
            <person name="Meyerdierks A."/>
            <person name="Storesund J.E."/>
            <person name="Kallscheuer N."/>
            <person name="Luecker S."/>
            <person name="Lage O.M."/>
            <person name="Pohl T."/>
            <person name="Merkel B.J."/>
            <person name="Hornburger P."/>
            <person name="Mueller R.-W."/>
            <person name="Bruemmer F."/>
            <person name="Labrenz M."/>
            <person name="Spormann A.M."/>
            <person name="Op den Camp H."/>
            <person name="Overmann J."/>
            <person name="Amann R."/>
            <person name="Jetten M.S.M."/>
            <person name="Mascher T."/>
            <person name="Medema M.H."/>
            <person name="Devos D.P."/>
            <person name="Kaster A.-K."/>
            <person name="Ovreas L."/>
            <person name="Rohde M."/>
            <person name="Galperin M.Y."/>
            <person name="Jogler C."/>
        </authorList>
    </citation>
    <scope>NUCLEOTIDE SEQUENCE [LARGE SCALE GENOMIC DNA]</scope>
    <source>
        <strain evidence="3 4">Pan161</strain>
    </source>
</reference>
<dbReference type="InterPro" id="IPR017703">
    <property type="entry name" value="YgfZ/GCV_T_CS"/>
</dbReference>
<keyword evidence="3" id="KW-0489">Methyltransferase</keyword>
<evidence type="ECO:0000259" key="2">
    <source>
        <dbReference type="Pfam" id="PF01571"/>
    </source>
</evidence>
<dbReference type="GO" id="GO:0004047">
    <property type="term" value="F:aminomethyltransferase activity"/>
    <property type="evidence" value="ECO:0007669"/>
    <property type="project" value="UniProtKB-EC"/>
</dbReference>
<dbReference type="GO" id="GO:0008168">
    <property type="term" value="F:methyltransferase activity"/>
    <property type="evidence" value="ECO:0007669"/>
    <property type="project" value="UniProtKB-KW"/>
</dbReference>
<dbReference type="InterPro" id="IPR028896">
    <property type="entry name" value="GcvT/YgfZ/DmdA"/>
</dbReference>
<keyword evidence="3" id="KW-0808">Transferase</keyword>
<dbReference type="SUPFAM" id="SSF101790">
    <property type="entry name" value="Aminomethyltransferase beta-barrel domain"/>
    <property type="match status" value="1"/>
</dbReference>
<dbReference type="PANTHER" id="PTHR43757:SF14">
    <property type="entry name" value="GLYCINE CLEAVAGE T-PROTEIN FAMILY"/>
    <property type="match status" value="1"/>
</dbReference>
<dbReference type="AlphaFoldDB" id="A0A517VNH6"/>
<dbReference type="InterPro" id="IPR006222">
    <property type="entry name" value="GCVT_N"/>
</dbReference>
<dbReference type="Gene3D" id="3.30.1360.120">
    <property type="entry name" value="Probable tRNA modification gtpase trme, domain 1"/>
    <property type="match status" value="1"/>
</dbReference>
<keyword evidence="4" id="KW-1185">Reference proteome</keyword>
<dbReference type="GO" id="GO:0032259">
    <property type="term" value="P:methylation"/>
    <property type="evidence" value="ECO:0007669"/>
    <property type="project" value="UniProtKB-KW"/>
</dbReference>
<proteinExistence type="predicted"/>
<accession>A0A517VNH6</accession>
<name>A0A517VNH6_9PLAN</name>
<dbReference type="InterPro" id="IPR027266">
    <property type="entry name" value="TrmE/GcvT-like"/>
</dbReference>
<gene>
    <name evidence="3" type="primary">gcvT_2</name>
    <name evidence="3" type="ORF">Pan161_62450</name>
</gene>
<dbReference type="EC" id="2.1.2.10" evidence="3"/>
<dbReference type="PANTHER" id="PTHR43757">
    <property type="entry name" value="AMINOMETHYLTRANSFERASE"/>
    <property type="match status" value="1"/>
</dbReference>
<evidence type="ECO:0000313" key="3">
    <source>
        <dbReference type="EMBL" id="QDT94549.1"/>
    </source>
</evidence>
<dbReference type="Pfam" id="PF01571">
    <property type="entry name" value="GCV_T"/>
    <property type="match status" value="1"/>
</dbReference>
<dbReference type="EMBL" id="CP036343">
    <property type="protein sequence ID" value="QDT94549.1"/>
    <property type="molecule type" value="Genomic_DNA"/>
</dbReference>
<keyword evidence="1" id="KW-0809">Transit peptide</keyword>
<dbReference type="PIRSF" id="PIRSF006487">
    <property type="entry name" value="GcvT"/>
    <property type="match status" value="1"/>
</dbReference>
<evidence type="ECO:0000256" key="1">
    <source>
        <dbReference type="ARBA" id="ARBA00022946"/>
    </source>
</evidence>
<protein>
    <submittedName>
        <fullName evidence="3">Aminomethyltransferase</fullName>
        <ecNumber evidence="3">2.1.2.10</ecNumber>
    </submittedName>
</protein>
<sequence length="358" mass="39551">MSLRQFQVQQQSSGAVFEHPEENYPLASHFGSPEKEYQAARESAAVFDLSNRDQIELSGTDRLKFLHNFCTNDIKGLQPDQGCEAFVTNVQSRILGQINAFSHEESIWIDTAPGQSENITQHLDRYIILEDVRLLVRTQEFGSLYLSGPRASEILKQLDIDVDALEVFQQLRLTNSDARLTVRRVDWFGQPGYLCCLQYVKIADFWNSLLEAGAVPAGQETFDAIRIESLFPVYGVDLTDANLAQEASRTAQSISFKKGCYLGQEPIARIDSLGHVNKEIRSIGLEESWVPPAGSKVMVAGESGPEEAGTITSSARSFGKYSVVAMGVLRKNAYAPGTTVEVVADDQKATGTVFTELD</sequence>
<dbReference type="NCBIfam" id="TIGR03317">
    <property type="entry name" value="ygfZ_signature"/>
    <property type="match status" value="1"/>
</dbReference>
<dbReference type="OrthoDB" id="9796287at2"/>
<dbReference type="KEGG" id="gax:Pan161_62450"/>